<keyword evidence="3" id="KW-0418">Kinase</keyword>
<dbReference type="Pfam" id="PF18085">
    <property type="entry name" value="Mak_N_cap"/>
    <property type="match status" value="1"/>
</dbReference>
<dbReference type="AlphaFoldDB" id="A0A0B9AMW9"/>
<evidence type="ECO:0000256" key="3">
    <source>
        <dbReference type="ARBA" id="ARBA00022777"/>
    </source>
</evidence>
<dbReference type="InterPro" id="IPR040999">
    <property type="entry name" value="Mak_N_cap"/>
</dbReference>
<evidence type="ECO:0000313" key="6">
    <source>
        <dbReference type="EMBL" id="KHS52107.1"/>
    </source>
</evidence>
<dbReference type="GO" id="GO:0016301">
    <property type="term" value="F:kinase activity"/>
    <property type="evidence" value="ECO:0007669"/>
    <property type="project" value="UniProtKB-KW"/>
</dbReference>
<dbReference type="GO" id="GO:0005524">
    <property type="term" value="F:ATP binding"/>
    <property type="evidence" value="ECO:0007669"/>
    <property type="project" value="UniProtKB-KW"/>
</dbReference>
<dbReference type="EMBL" id="JTJZ01000020">
    <property type="protein sequence ID" value="KHS52107.1"/>
    <property type="molecule type" value="Genomic_DNA"/>
</dbReference>
<evidence type="ECO:0000256" key="2">
    <source>
        <dbReference type="ARBA" id="ARBA00022741"/>
    </source>
</evidence>
<dbReference type="RefSeq" id="WP_039211032.1">
    <property type="nucleotide sequence ID" value="NZ_JTJZ01000020.1"/>
</dbReference>
<dbReference type="PATRIC" id="fig|1703.6.peg.2562"/>
<evidence type="ECO:0000256" key="1">
    <source>
        <dbReference type="ARBA" id="ARBA00022679"/>
    </source>
</evidence>
<dbReference type="Proteomes" id="UP000031488">
    <property type="component" value="Unassembled WGS sequence"/>
</dbReference>
<evidence type="ECO:0000256" key="4">
    <source>
        <dbReference type="ARBA" id="ARBA00022840"/>
    </source>
</evidence>
<accession>A0A0B9AMW9</accession>
<evidence type="ECO:0000313" key="7">
    <source>
        <dbReference type="Proteomes" id="UP000031488"/>
    </source>
</evidence>
<dbReference type="OrthoDB" id="3787729at2"/>
<keyword evidence="2" id="KW-0547">Nucleotide-binding</keyword>
<organism evidence="6 7">
    <name type="scientific">Brevibacterium linens</name>
    <dbReference type="NCBI Taxonomy" id="1703"/>
    <lineage>
        <taxon>Bacteria</taxon>
        <taxon>Bacillati</taxon>
        <taxon>Actinomycetota</taxon>
        <taxon>Actinomycetes</taxon>
        <taxon>Micrococcales</taxon>
        <taxon>Brevibacteriaceae</taxon>
        <taxon>Brevibacterium</taxon>
    </lineage>
</organism>
<keyword evidence="1" id="KW-0808">Transferase</keyword>
<keyword evidence="7" id="KW-1185">Reference proteome</keyword>
<protein>
    <recommendedName>
        <fullName evidence="5">Maltokinase N-terminal cap domain-containing protein</fullName>
    </recommendedName>
</protein>
<keyword evidence="4" id="KW-0067">ATP-binding</keyword>
<feature type="domain" description="Maltokinase N-terminal cap" evidence="5">
    <location>
        <begin position="20"/>
        <end position="104"/>
    </location>
</feature>
<sequence>MADIYAAQLNPGKLDVVTDWVAKQDWAAELDLKADPIEAVTAYRFDDPAGEVGIEIHIVKSGDQLLQVPLTYRGAPLEGADESFVANMEHSVLGKRWVYAGMGDPLFRQRLDHTIATASTAAKQWRVDDEGNRGEEITDVAHAFGTGPLPGAEDVEVLYRLSPESPAEKSDAGLLLGRWDGQDTNVVLAIMV</sequence>
<proteinExistence type="predicted"/>
<comment type="caution">
    <text evidence="6">The sequence shown here is derived from an EMBL/GenBank/DDBJ whole genome shotgun (WGS) entry which is preliminary data.</text>
</comment>
<reference evidence="6 7" key="1">
    <citation type="submission" date="2014-11" db="EMBL/GenBank/DDBJ databases">
        <title>Draft Genome Sequence of Brevibacterium linens AE038-8.</title>
        <authorList>
            <person name="Maizel D."/>
            <person name="Utturkar S.M."/>
            <person name="Brown S.D."/>
            <person name="Ferrero M."/>
            <person name="Rosen B.P."/>
        </authorList>
    </citation>
    <scope>NUCLEOTIDE SEQUENCE [LARGE SCALE GENOMIC DNA]</scope>
    <source>
        <strain evidence="6 7">AE038-8</strain>
    </source>
</reference>
<gene>
    <name evidence="6" type="ORF">AE0388_2657</name>
</gene>
<name>A0A0B9AMW9_BRELN</name>
<evidence type="ECO:0000259" key="5">
    <source>
        <dbReference type="Pfam" id="PF18085"/>
    </source>
</evidence>